<comment type="caution">
    <text evidence="2">The sequence shown here is derived from an EMBL/GenBank/DDBJ whole genome shotgun (WGS) entry which is preliminary data.</text>
</comment>
<proteinExistence type="predicted"/>
<keyword evidence="1" id="KW-0812">Transmembrane</keyword>
<keyword evidence="3" id="KW-1185">Reference proteome</keyword>
<evidence type="ECO:0000313" key="3">
    <source>
        <dbReference type="Proteomes" id="UP001201812"/>
    </source>
</evidence>
<name>A0AAD4N1R0_9BILA</name>
<organism evidence="2 3">
    <name type="scientific">Ditylenchus destructor</name>
    <dbReference type="NCBI Taxonomy" id="166010"/>
    <lineage>
        <taxon>Eukaryota</taxon>
        <taxon>Metazoa</taxon>
        <taxon>Ecdysozoa</taxon>
        <taxon>Nematoda</taxon>
        <taxon>Chromadorea</taxon>
        <taxon>Rhabditida</taxon>
        <taxon>Tylenchina</taxon>
        <taxon>Tylenchomorpha</taxon>
        <taxon>Sphaerularioidea</taxon>
        <taxon>Anguinidae</taxon>
        <taxon>Anguininae</taxon>
        <taxon>Ditylenchus</taxon>
    </lineage>
</organism>
<protein>
    <submittedName>
        <fullName evidence="2">Uncharacterized protein</fullName>
    </submittedName>
</protein>
<keyword evidence="1" id="KW-0472">Membrane</keyword>
<feature type="transmembrane region" description="Helical" evidence="1">
    <location>
        <begin position="35"/>
        <end position="56"/>
    </location>
</feature>
<dbReference type="AlphaFoldDB" id="A0AAD4N1R0"/>
<accession>A0AAD4N1R0</accession>
<keyword evidence="1" id="KW-1133">Transmembrane helix</keyword>
<gene>
    <name evidence="2" type="ORF">DdX_09011</name>
</gene>
<sequence length="257" mass="29699">MRNFSYSNKHRLVNIQPVDNGIRPQRTRHFSCDHLICPLLYLLILFLTFTSVLTTMTDAAVVFSSIDLEDGTVRQNLREENHRQKRNVLYDGREEFADDYTGHSPIPDQEGEEDFTFGLSGHGGLFRSLNWTSDELRHISLWHATAEYHKCVELVEKKMAKTSNLQPASREKLLNFIYKFQPPEVVRNLLNKKQRHQIKYHHRLRDVGKILEIFGGRLAKLNPDTRQQILTYLSNAANHSASSEESTSNGDSIESDF</sequence>
<reference evidence="2" key="1">
    <citation type="submission" date="2022-01" db="EMBL/GenBank/DDBJ databases">
        <title>Genome Sequence Resource for Two Populations of Ditylenchus destructor, the Migratory Endoparasitic Phytonematode.</title>
        <authorList>
            <person name="Zhang H."/>
            <person name="Lin R."/>
            <person name="Xie B."/>
        </authorList>
    </citation>
    <scope>NUCLEOTIDE SEQUENCE</scope>
    <source>
        <strain evidence="2">BazhouSP</strain>
    </source>
</reference>
<dbReference type="EMBL" id="JAKKPZ010000015">
    <property type="protein sequence ID" value="KAI1713496.1"/>
    <property type="molecule type" value="Genomic_DNA"/>
</dbReference>
<dbReference type="Proteomes" id="UP001201812">
    <property type="component" value="Unassembled WGS sequence"/>
</dbReference>
<evidence type="ECO:0000256" key="1">
    <source>
        <dbReference type="SAM" id="Phobius"/>
    </source>
</evidence>
<evidence type="ECO:0000313" key="2">
    <source>
        <dbReference type="EMBL" id="KAI1713496.1"/>
    </source>
</evidence>